<keyword evidence="2" id="KW-1185">Reference proteome</keyword>
<dbReference type="KEGG" id="nse:NSE_0370"/>
<reference evidence="1 2" key="1">
    <citation type="journal article" date="2006" name="PLoS Genet.">
        <title>Comparative genomics of emerging human ehrlichiosis agents.</title>
        <authorList>
            <person name="Dunning Hotopp J.C."/>
            <person name="Lin M."/>
            <person name="Madupu R."/>
            <person name="Crabtree J."/>
            <person name="Angiuoli S.V."/>
            <person name="Eisen J.A."/>
            <person name="Seshadri R."/>
            <person name="Ren Q."/>
            <person name="Wu M."/>
            <person name="Utterback T.R."/>
            <person name="Smith S."/>
            <person name="Lewis M."/>
            <person name="Khouri H."/>
            <person name="Zhang C."/>
            <person name="Niu H."/>
            <person name="Lin Q."/>
            <person name="Ohashi N."/>
            <person name="Zhi N."/>
            <person name="Nelson W."/>
            <person name="Brinkac L.M."/>
            <person name="Dodson R.J."/>
            <person name="Rosovitz M.J."/>
            <person name="Sundaram J."/>
            <person name="Daugherty S.C."/>
            <person name="Davidsen T."/>
            <person name="Durkin A.S."/>
            <person name="Gwinn M."/>
            <person name="Haft D.H."/>
            <person name="Selengut J.D."/>
            <person name="Sullivan S.A."/>
            <person name="Zafar N."/>
            <person name="Zhou L."/>
            <person name="Benahmed F."/>
            <person name="Forberger H."/>
            <person name="Halpin R."/>
            <person name="Mulligan S."/>
            <person name="Robinson J."/>
            <person name="White O."/>
            <person name="Rikihisa Y."/>
            <person name="Tettelin H."/>
        </authorList>
    </citation>
    <scope>NUCLEOTIDE SEQUENCE [LARGE SCALE GENOMIC DNA]</scope>
    <source>
        <strain evidence="2">ATCC VR-367 / Miyayama</strain>
    </source>
</reference>
<dbReference type="AlphaFoldDB" id="Q2GE37"/>
<protein>
    <submittedName>
        <fullName evidence="1">Uncharacterized protein</fullName>
    </submittedName>
</protein>
<dbReference type="HOGENOM" id="CLU_2771653_0_0_5"/>
<proteinExistence type="predicted"/>
<evidence type="ECO:0000313" key="2">
    <source>
        <dbReference type="Proteomes" id="UP000001942"/>
    </source>
</evidence>
<dbReference type="Proteomes" id="UP000001942">
    <property type="component" value="Chromosome"/>
</dbReference>
<sequence>MSLTEAGAFFQACQLSRLVHERRKSDPSCLFLDLYSRFSQCGSAVGIIACSALIFQYMSSLSEIPMDTA</sequence>
<accession>Q2GE37</accession>
<dbReference type="EMBL" id="CP000237">
    <property type="protein sequence ID" value="ABD46216.1"/>
    <property type="molecule type" value="Genomic_DNA"/>
</dbReference>
<evidence type="ECO:0000313" key="1">
    <source>
        <dbReference type="EMBL" id="ABD46216.1"/>
    </source>
</evidence>
<organism evidence="1 2">
    <name type="scientific">Ehrlichia sennetsu (strain ATCC VR-367 / Miyayama)</name>
    <name type="common">Neorickettsia sennetsu</name>
    <dbReference type="NCBI Taxonomy" id="222891"/>
    <lineage>
        <taxon>Bacteria</taxon>
        <taxon>Pseudomonadati</taxon>
        <taxon>Pseudomonadota</taxon>
        <taxon>Alphaproteobacteria</taxon>
        <taxon>Rickettsiales</taxon>
        <taxon>Anaplasmataceae</taxon>
        <taxon>Ehrlichia</taxon>
    </lineage>
</organism>
<name>Q2GE37_EHRS3</name>
<dbReference type="STRING" id="222891.NSE_0370"/>
<gene>
    <name evidence="1" type="ordered locus">NSE_0370</name>
</gene>